<dbReference type="PANTHER" id="PTHR34473">
    <property type="entry name" value="UPF0699 TRANSMEMBRANE PROTEIN YDBS"/>
    <property type="match status" value="1"/>
</dbReference>
<dbReference type="InterPro" id="IPR014529">
    <property type="entry name" value="UCP026631"/>
</dbReference>
<comment type="caution">
    <text evidence="3">The sequence shown here is derived from an EMBL/GenBank/DDBJ whole genome shotgun (WGS) entry which is preliminary data.</text>
</comment>
<evidence type="ECO:0000313" key="3">
    <source>
        <dbReference type="EMBL" id="ODG92337.1"/>
    </source>
</evidence>
<accession>A0ABX2ZUZ3</accession>
<gene>
    <name evidence="3" type="ORF">BED47_20385</name>
</gene>
<proteinExistence type="predicted"/>
<feature type="domain" description="YdbS-like PH" evidence="2">
    <location>
        <begin position="246"/>
        <end position="321"/>
    </location>
</feature>
<dbReference type="EMBL" id="MDKC01000009">
    <property type="protein sequence ID" value="ODG92337.1"/>
    <property type="molecule type" value="Genomic_DNA"/>
</dbReference>
<keyword evidence="1" id="KW-1133">Transmembrane helix</keyword>
<feature type="transmembrane region" description="Helical" evidence="1">
    <location>
        <begin position="218"/>
        <end position="243"/>
    </location>
</feature>
<dbReference type="InterPro" id="IPR005182">
    <property type="entry name" value="YdbS-like_PH"/>
</dbReference>
<evidence type="ECO:0000259" key="2">
    <source>
        <dbReference type="Pfam" id="PF03703"/>
    </source>
</evidence>
<sequence length="471" mass="53928">MYEPKRQHPAYILTVFLEQIKNVLIPLIILLVSGGKGSMFQYLFAAVLIVFPVASAIIKWYRFTYYITEDEFRIRSGLFVIENTFIQKERIQSFSINAGFVQQLFNVVSVRIETAGGKKAEGILNAIPKEVALSLKNEVLNSKKKKVGLVVAEENSVQAVPLVDISLTIETRKLFLAGITSFEVGLAFAVLASLFSQIEDLLPHSIYVAIYNQIQTFTYMMFFIVFLGSLLLSLIFSTIRYILKFANFTVQRKDDRIIITRGLFEKNEFTVSLKRIQGVVIKEGIIRQLFGYSTVYVEAVGMGDKQEQGRHVLHPFIKTKDVHLFLKNFIPSINYDEITNRAPKRARKTYYSRMIITFLLIASGIVLLPFIHFWVYGIVLIGIFIGELGFRNAGYTLLDRTVIIQSGYLSRTTAILPKERIQVLIGEQSFLQKRVKLKSIYITILSSQFGRTYQIRHLDEKDVNRMIGWFS</sequence>
<feature type="domain" description="YdbS-like PH" evidence="2">
    <location>
        <begin position="391"/>
        <end position="467"/>
    </location>
</feature>
<feature type="transmembrane region" description="Helical" evidence="1">
    <location>
        <begin position="12"/>
        <end position="33"/>
    </location>
</feature>
<protein>
    <recommendedName>
        <fullName evidence="2">YdbS-like PH domain-containing protein</fullName>
    </recommendedName>
</protein>
<dbReference type="PANTHER" id="PTHR34473:SF2">
    <property type="entry name" value="UPF0699 TRANSMEMBRANE PROTEIN YDBT"/>
    <property type="match status" value="1"/>
</dbReference>
<dbReference type="PIRSF" id="PIRSF026631">
    <property type="entry name" value="UCP026631"/>
    <property type="match status" value="1"/>
</dbReference>
<dbReference type="Proteomes" id="UP000094580">
    <property type="component" value="Unassembled WGS sequence"/>
</dbReference>
<reference evidence="3 4" key="1">
    <citation type="submission" date="2016-07" db="EMBL/GenBank/DDBJ databases">
        <authorList>
            <person name="Townsley L."/>
            <person name="Shank E.A."/>
        </authorList>
    </citation>
    <scope>NUCLEOTIDE SEQUENCE [LARGE SCALE GENOMIC DNA]</scope>
    <source>
        <strain evidence="3 4">CH01</strain>
    </source>
</reference>
<feature type="transmembrane region" description="Helical" evidence="1">
    <location>
        <begin position="39"/>
        <end position="58"/>
    </location>
</feature>
<keyword evidence="1" id="KW-0812">Transmembrane</keyword>
<feature type="domain" description="YdbS-like PH" evidence="2">
    <location>
        <begin position="60"/>
        <end position="137"/>
    </location>
</feature>
<dbReference type="RefSeq" id="WP_069033428.1">
    <property type="nucleotide sequence ID" value="NZ_MDKC01000009.1"/>
</dbReference>
<feature type="transmembrane region" description="Helical" evidence="1">
    <location>
        <begin position="350"/>
        <end position="367"/>
    </location>
</feature>
<organism evidence="3 4">
    <name type="scientific">Gottfriedia luciferensis</name>
    <dbReference type="NCBI Taxonomy" id="178774"/>
    <lineage>
        <taxon>Bacteria</taxon>
        <taxon>Bacillati</taxon>
        <taxon>Bacillota</taxon>
        <taxon>Bacilli</taxon>
        <taxon>Bacillales</taxon>
        <taxon>Bacillaceae</taxon>
        <taxon>Gottfriedia</taxon>
    </lineage>
</organism>
<keyword evidence="1" id="KW-0472">Membrane</keyword>
<dbReference type="Pfam" id="PF03703">
    <property type="entry name" value="bPH_2"/>
    <property type="match status" value="3"/>
</dbReference>
<evidence type="ECO:0000313" key="4">
    <source>
        <dbReference type="Proteomes" id="UP000094580"/>
    </source>
</evidence>
<evidence type="ECO:0000256" key="1">
    <source>
        <dbReference type="SAM" id="Phobius"/>
    </source>
</evidence>
<feature type="transmembrane region" description="Helical" evidence="1">
    <location>
        <begin position="174"/>
        <end position="198"/>
    </location>
</feature>
<name>A0ABX2ZUZ3_9BACI</name>
<keyword evidence="4" id="KW-1185">Reference proteome</keyword>